<feature type="domain" description="FAD dependent oxidoreductase" evidence="7">
    <location>
        <begin position="33"/>
        <end position="394"/>
    </location>
</feature>
<evidence type="ECO:0000256" key="2">
    <source>
        <dbReference type="ARBA" id="ARBA00007330"/>
    </source>
</evidence>
<dbReference type="Pfam" id="PF01266">
    <property type="entry name" value="DAO"/>
    <property type="match status" value="1"/>
</dbReference>
<keyword evidence="3" id="KW-0285">Flavoprotein</keyword>
<reference evidence="9" key="1">
    <citation type="journal article" date="2015" name="Nature">
        <title>Complex archaea that bridge the gap between prokaryotes and eukaryotes.</title>
        <authorList>
            <person name="Spang A."/>
            <person name="Saw J.H."/>
            <person name="Jorgensen S.L."/>
            <person name="Zaremba-Niedzwiedzka K."/>
            <person name="Martijn J."/>
            <person name="Lind A.E."/>
            <person name="van Eijk R."/>
            <person name="Schleper C."/>
            <person name="Guy L."/>
            <person name="Ettema T.J."/>
        </authorList>
    </citation>
    <scope>NUCLEOTIDE SEQUENCE</scope>
</reference>
<organism evidence="9">
    <name type="scientific">marine sediment metagenome</name>
    <dbReference type="NCBI Taxonomy" id="412755"/>
    <lineage>
        <taxon>unclassified sequences</taxon>
        <taxon>metagenomes</taxon>
        <taxon>ecological metagenomes</taxon>
    </lineage>
</organism>
<evidence type="ECO:0000256" key="5">
    <source>
        <dbReference type="ARBA" id="ARBA00022827"/>
    </source>
</evidence>
<evidence type="ECO:0000313" key="9">
    <source>
        <dbReference type="EMBL" id="KKN66771.1"/>
    </source>
</evidence>
<evidence type="ECO:0000256" key="3">
    <source>
        <dbReference type="ARBA" id="ARBA00022630"/>
    </source>
</evidence>
<keyword evidence="4" id="KW-0319">Glycerol metabolism</keyword>
<gene>
    <name evidence="9" type="ORF">LCGC14_0468180</name>
</gene>
<evidence type="ECO:0000259" key="7">
    <source>
        <dbReference type="Pfam" id="PF01266"/>
    </source>
</evidence>
<feature type="domain" description="Alpha-glycerophosphate oxidase C-terminal" evidence="8">
    <location>
        <begin position="442"/>
        <end position="544"/>
    </location>
</feature>
<dbReference type="Gene3D" id="1.10.8.870">
    <property type="entry name" value="Alpha-glycerophosphate oxidase, cap domain"/>
    <property type="match status" value="1"/>
</dbReference>
<dbReference type="InterPro" id="IPR036188">
    <property type="entry name" value="FAD/NAD-bd_sf"/>
</dbReference>
<dbReference type="Gene3D" id="3.30.9.10">
    <property type="entry name" value="D-Amino Acid Oxidase, subunit A, domain 2"/>
    <property type="match status" value="1"/>
</dbReference>
<dbReference type="Pfam" id="PF16901">
    <property type="entry name" value="DAO_C"/>
    <property type="match status" value="1"/>
</dbReference>
<dbReference type="InterPro" id="IPR038299">
    <property type="entry name" value="DAO_C_sf"/>
</dbReference>
<sequence length="562" mass="65294">MQVDDLEKKLFDKSWNYKNRDNLIKKLSKNKYDLCIIGAGITGAGIAREAAMRGLSVAIVDMQDFAAGTSSRSSKMAHGGLRYLTYGEMDLVRDATQERNWMRAHIPHLVRPLPFLLPYRKEGTNKKRVIQSAMKIYDFLGENNSDFKNFKPYKEYSPDELSEIEPTYLKEEILGGYVYYDTNLDDARLTIEILKEALVRGADVVNYCQVTKYIKENEEIIGVKCQDLENDVYFEILSKLVINATGVWTDQLLDNYPEIIPKPLIRPTKGVHIQIRREHIKNNFAVVLNSIDDNRVFFVIPRDKNFTIIGTTDTDYQGELAHPFCTKEDVDYLIRSTKHYFPDSQLSYENILSTYAGLRPLVRQKGKSESEVSRSHIIFFSDDGLLTITGGKLTEWRSMAEDLLEKISEKKIFGDIGREKNYSRKKFMITLEKEEWLNEFKNSRVELDESITDHLYQQYGKGALKILDIIRENESLKERLIEENDFIKAEIIYCLRYELTLHLIDVFCRRTEMALWIYHKKSLKAAEIVADIMAKEYSWDAARKGDEINTYLTYIKNSISFL</sequence>
<dbReference type="InterPro" id="IPR031656">
    <property type="entry name" value="DAO_C"/>
</dbReference>
<keyword evidence="6" id="KW-0560">Oxidoreductase</keyword>
<comment type="similarity">
    <text evidence="2">Belongs to the FAD-dependent glycerol-3-phosphate dehydrogenase family.</text>
</comment>
<dbReference type="InterPro" id="IPR006076">
    <property type="entry name" value="FAD-dep_OxRdtase"/>
</dbReference>
<dbReference type="SUPFAM" id="SSF54373">
    <property type="entry name" value="FAD-linked reductases, C-terminal domain"/>
    <property type="match status" value="1"/>
</dbReference>
<comment type="cofactor">
    <cofactor evidence="1">
        <name>FAD</name>
        <dbReference type="ChEBI" id="CHEBI:57692"/>
    </cofactor>
</comment>
<evidence type="ECO:0000256" key="6">
    <source>
        <dbReference type="ARBA" id="ARBA00023002"/>
    </source>
</evidence>
<dbReference type="PANTHER" id="PTHR11985:SF35">
    <property type="entry name" value="ANAEROBIC GLYCEROL-3-PHOSPHATE DEHYDROGENASE SUBUNIT A"/>
    <property type="match status" value="1"/>
</dbReference>
<evidence type="ECO:0000256" key="4">
    <source>
        <dbReference type="ARBA" id="ARBA00022798"/>
    </source>
</evidence>
<dbReference type="GO" id="GO:0006071">
    <property type="term" value="P:glycerol metabolic process"/>
    <property type="evidence" value="ECO:0007669"/>
    <property type="project" value="UniProtKB-KW"/>
</dbReference>
<proteinExistence type="inferred from homology"/>
<dbReference type="PRINTS" id="PR01001">
    <property type="entry name" value="FADG3PDH"/>
</dbReference>
<accession>A0A0F9UZV1</accession>
<evidence type="ECO:0000256" key="1">
    <source>
        <dbReference type="ARBA" id="ARBA00001974"/>
    </source>
</evidence>
<evidence type="ECO:0000259" key="8">
    <source>
        <dbReference type="Pfam" id="PF16901"/>
    </source>
</evidence>
<dbReference type="InterPro" id="IPR000447">
    <property type="entry name" value="G3P_DH_FAD-dep"/>
</dbReference>
<dbReference type="AlphaFoldDB" id="A0A0F9UZV1"/>
<dbReference type="GO" id="GO:0004368">
    <property type="term" value="F:glycerol-3-phosphate dehydrogenase (quinone) activity"/>
    <property type="evidence" value="ECO:0007669"/>
    <property type="project" value="InterPro"/>
</dbReference>
<dbReference type="EMBL" id="LAZR01000491">
    <property type="protein sequence ID" value="KKN66771.1"/>
    <property type="molecule type" value="Genomic_DNA"/>
</dbReference>
<dbReference type="Gene3D" id="3.50.50.60">
    <property type="entry name" value="FAD/NAD(P)-binding domain"/>
    <property type="match status" value="1"/>
</dbReference>
<comment type="caution">
    <text evidence="9">The sequence shown here is derived from an EMBL/GenBank/DDBJ whole genome shotgun (WGS) entry which is preliminary data.</text>
</comment>
<keyword evidence="5" id="KW-0274">FAD</keyword>
<dbReference type="SUPFAM" id="SSF51905">
    <property type="entry name" value="FAD/NAD(P)-binding domain"/>
    <property type="match status" value="1"/>
</dbReference>
<evidence type="ECO:0008006" key="10">
    <source>
        <dbReference type="Google" id="ProtNLM"/>
    </source>
</evidence>
<dbReference type="GO" id="GO:0046168">
    <property type="term" value="P:glycerol-3-phosphate catabolic process"/>
    <property type="evidence" value="ECO:0007669"/>
    <property type="project" value="TreeGrafter"/>
</dbReference>
<protein>
    <recommendedName>
        <fullName evidence="10">FAD dependent oxidoreductase domain-containing protein</fullName>
    </recommendedName>
</protein>
<dbReference type="PANTHER" id="PTHR11985">
    <property type="entry name" value="GLYCEROL-3-PHOSPHATE DEHYDROGENASE"/>
    <property type="match status" value="1"/>
</dbReference>
<name>A0A0F9UZV1_9ZZZZ</name>